<evidence type="ECO:0000313" key="3">
    <source>
        <dbReference type="Proteomes" id="UP000001887"/>
    </source>
</evidence>
<dbReference type="InterPro" id="IPR025098">
    <property type="entry name" value="DUF4013"/>
</dbReference>
<accession>D2R025</accession>
<protein>
    <recommendedName>
        <fullName evidence="4">Glycerophosphoryl diester phosphodiesterase membrane domain-containing protein</fullName>
    </recommendedName>
</protein>
<keyword evidence="1" id="KW-0812">Transmembrane</keyword>
<reference evidence="2 3" key="1">
    <citation type="journal article" date="2009" name="Stand. Genomic Sci.">
        <title>Complete genome sequence of Pirellula staleyi type strain (ATCC 27377).</title>
        <authorList>
            <person name="Clum A."/>
            <person name="Tindall B.J."/>
            <person name="Sikorski J."/>
            <person name="Ivanova N."/>
            <person name="Mavrommatis K."/>
            <person name="Lucas S."/>
            <person name="Glavina del Rio T."/>
            <person name="Nolan M."/>
            <person name="Chen F."/>
            <person name="Tice H."/>
            <person name="Pitluck S."/>
            <person name="Cheng J.F."/>
            <person name="Chertkov O."/>
            <person name="Brettin T."/>
            <person name="Han C."/>
            <person name="Detter J.C."/>
            <person name="Kuske C."/>
            <person name="Bruce D."/>
            <person name="Goodwin L."/>
            <person name="Ovchinikova G."/>
            <person name="Pati A."/>
            <person name="Mikhailova N."/>
            <person name="Chen A."/>
            <person name="Palaniappan K."/>
            <person name="Land M."/>
            <person name="Hauser L."/>
            <person name="Chang Y.J."/>
            <person name="Jeffries C.D."/>
            <person name="Chain P."/>
            <person name="Rohde M."/>
            <person name="Goker M."/>
            <person name="Bristow J."/>
            <person name="Eisen J.A."/>
            <person name="Markowitz V."/>
            <person name="Hugenholtz P."/>
            <person name="Kyrpides N.C."/>
            <person name="Klenk H.P."/>
            <person name="Lapidus A."/>
        </authorList>
    </citation>
    <scope>NUCLEOTIDE SEQUENCE [LARGE SCALE GENOMIC DNA]</scope>
    <source>
        <strain evidence="3">ATCC 27377 / DSM 6068 / ICPB 4128</strain>
    </source>
</reference>
<name>D2R025_PIRSD</name>
<feature type="transmembrane region" description="Helical" evidence="1">
    <location>
        <begin position="189"/>
        <end position="207"/>
    </location>
</feature>
<evidence type="ECO:0008006" key="4">
    <source>
        <dbReference type="Google" id="ProtNLM"/>
    </source>
</evidence>
<dbReference type="OrthoDB" id="267029at2"/>
<proteinExistence type="predicted"/>
<keyword evidence="1" id="KW-0472">Membrane</keyword>
<organism evidence="2 3">
    <name type="scientific">Pirellula staleyi (strain ATCC 27377 / DSM 6068 / ICPB 4128)</name>
    <name type="common">Pirella staleyi</name>
    <dbReference type="NCBI Taxonomy" id="530564"/>
    <lineage>
        <taxon>Bacteria</taxon>
        <taxon>Pseudomonadati</taxon>
        <taxon>Planctomycetota</taxon>
        <taxon>Planctomycetia</taxon>
        <taxon>Pirellulales</taxon>
        <taxon>Pirellulaceae</taxon>
        <taxon>Pirellula</taxon>
    </lineage>
</organism>
<sequence length="272" mass="29737">MATAFSPIGSPPPAMQFFRSYNYIFENPNGWINLLLCGLCLLSTAFVPVVGQLVVLGYTIEILQSLMATSGQRYPDFDFNRFSDYLNKSIWPFLVQLVASLLLVPIAFLIFPLVVFVPLSIATAAGEDAGPIILIIMIPLIMILSIAIGVTIFMFLTPLILRAMLAQDFKAAWDLGWIKSFIRLMYREMILTGLFLSLSSIALGLLGIATCGIGLLFAQAMIFLASTHLNYQQYMIFLARGGAPVPPKQVAEPIVPTAGPKMPPPSGGNPFR</sequence>
<dbReference type="eggNOG" id="ENOG5033E1V">
    <property type="taxonomic scope" value="Bacteria"/>
</dbReference>
<dbReference type="KEGG" id="psl:Psta_3735"/>
<dbReference type="AlphaFoldDB" id="D2R025"/>
<evidence type="ECO:0000313" key="2">
    <source>
        <dbReference type="EMBL" id="ADB18390.1"/>
    </source>
</evidence>
<feature type="transmembrane region" description="Helical" evidence="1">
    <location>
        <begin position="31"/>
        <end position="58"/>
    </location>
</feature>
<keyword evidence="1" id="KW-1133">Transmembrane helix</keyword>
<dbReference type="HOGENOM" id="CLU_983008_0_0_0"/>
<dbReference type="Pfam" id="PF13197">
    <property type="entry name" value="DUF4013"/>
    <property type="match status" value="1"/>
</dbReference>
<feature type="transmembrane region" description="Helical" evidence="1">
    <location>
        <begin position="129"/>
        <end position="156"/>
    </location>
</feature>
<keyword evidence="3" id="KW-1185">Reference proteome</keyword>
<feature type="transmembrane region" description="Helical" evidence="1">
    <location>
        <begin position="90"/>
        <end position="117"/>
    </location>
</feature>
<gene>
    <name evidence="2" type="ordered locus">Psta_3735</name>
</gene>
<evidence type="ECO:0000256" key="1">
    <source>
        <dbReference type="SAM" id="Phobius"/>
    </source>
</evidence>
<dbReference type="EMBL" id="CP001848">
    <property type="protein sequence ID" value="ADB18390.1"/>
    <property type="molecule type" value="Genomic_DNA"/>
</dbReference>
<dbReference type="Proteomes" id="UP000001887">
    <property type="component" value="Chromosome"/>
</dbReference>